<sequence>MTLVLDIDIASQHRRILDFVKVLDHQVEVLQSTNVDRDAVHAALLELAYDVVAIGYHADTESDGYDPLQMHCKDVSWTLIVTSFRFTENPCPTTHLKHAATLSNLRDSLQF</sequence>
<comment type="caution">
    <text evidence="1">The sequence shown here is derived from an EMBL/GenBank/DDBJ whole genome shotgun (WGS) entry which is preliminary data.</text>
</comment>
<evidence type="ECO:0000313" key="1">
    <source>
        <dbReference type="EMBL" id="KAJ5357168.1"/>
    </source>
</evidence>
<name>A0A9W9RBL5_PENBR</name>
<evidence type="ECO:0000313" key="2">
    <source>
        <dbReference type="Proteomes" id="UP001148299"/>
    </source>
</evidence>
<organism evidence="1 2">
    <name type="scientific">Penicillium brevicompactum</name>
    <dbReference type="NCBI Taxonomy" id="5074"/>
    <lineage>
        <taxon>Eukaryota</taxon>
        <taxon>Fungi</taxon>
        <taxon>Dikarya</taxon>
        <taxon>Ascomycota</taxon>
        <taxon>Pezizomycotina</taxon>
        <taxon>Eurotiomycetes</taxon>
        <taxon>Eurotiomycetidae</taxon>
        <taxon>Eurotiales</taxon>
        <taxon>Aspergillaceae</taxon>
        <taxon>Penicillium</taxon>
    </lineage>
</organism>
<dbReference type="AlphaFoldDB" id="A0A9W9RBL5"/>
<reference evidence="1" key="2">
    <citation type="journal article" date="2023" name="IMA Fungus">
        <title>Comparative genomic study of the Penicillium genus elucidates a diverse pangenome and 15 lateral gene transfer events.</title>
        <authorList>
            <person name="Petersen C."/>
            <person name="Sorensen T."/>
            <person name="Nielsen M.R."/>
            <person name="Sondergaard T.E."/>
            <person name="Sorensen J.L."/>
            <person name="Fitzpatrick D.A."/>
            <person name="Frisvad J.C."/>
            <person name="Nielsen K.L."/>
        </authorList>
    </citation>
    <scope>NUCLEOTIDE SEQUENCE</scope>
    <source>
        <strain evidence="1">IBT 35675</strain>
    </source>
</reference>
<reference evidence="1" key="1">
    <citation type="submission" date="2022-12" db="EMBL/GenBank/DDBJ databases">
        <authorList>
            <person name="Petersen C."/>
        </authorList>
    </citation>
    <scope>NUCLEOTIDE SEQUENCE</scope>
    <source>
        <strain evidence="1">IBT 35675</strain>
    </source>
</reference>
<accession>A0A9W9RBL5</accession>
<protein>
    <submittedName>
        <fullName evidence="1">Uncharacterized protein</fullName>
    </submittedName>
</protein>
<dbReference type="Proteomes" id="UP001148299">
    <property type="component" value="Unassembled WGS sequence"/>
</dbReference>
<gene>
    <name evidence="1" type="ORF">N7541_004326</name>
</gene>
<dbReference type="EMBL" id="JAPZBR010000003">
    <property type="protein sequence ID" value="KAJ5357168.1"/>
    <property type="molecule type" value="Genomic_DNA"/>
</dbReference>
<proteinExistence type="predicted"/>
<keyword evidence="2" id="KW-1185">Reference proteome</keyword>